<dbReference type="Pfam" id="PF00332">
    <property type="entry name" value="Glyco_hydro_17"/>
    <property type="match status" value="2"/>
</dbReference>
<organism evidence="11 12">
    <name type="scientific">Musa troglodytarum</name>
    <name type="common">fe'i banana</name>
    <dbReference type="NCBI Taxonomy" id="320322"/>
    <lineage>
        <taxon>Eukaryota</taxon>
        <taxon>Viridiplantae</taxon>
        <taxon>Streptophyta</taxon>
        <taxon>Embryophyta</taxon>
        <taxon>Tracheophyta</taxon>
        <taxon>Spermatophyta</taxon>
        <taxon>Magnoliopsida</taxon>
        <taxon>Liliopsida</taxon>
        <taxon>Zingiberales</taxon>
        <taxon>Musaceae</taxon>
        <taxon>Musa</taxon>
    </lineage>
</organism>
<protein>
    <submittedName>
        <fullName evidence="11">Glucan endo-1-3-beta-glucosidase</fullName>
    </submittedName>
</protein>
<dbReference type="GO" id="GO:0005975">
    <property type="term" value="P:carbohydrate metabolic process"/>
    <property type="evidence" value="ECO:0007669"/>
    <property type="project" value="InterPro"/>
</dbReference>
<proteinExistence type="inferred from homology"/>
<keyword evidence="2 9" id="KW-0732">Signal</keyword>
<evidence type="ECO:0000256" key="3">
    <source>
        <dbReference type="ARBA" id="ARBA00022801"/>
    </source>
</evidence>
<keyword evidence="4" id="KW-1015">Disulfide bond</keyword>
<dbReference type="Gene3D" id="3.20.20.80">
    <property type="entry name" value="Glycosidases"/>
    <property type="match status" value="2"/>
</dbReference>
<dbReference type="Gene3D" id="1.20.58.1040">
    <property type="match status" value="1"/>
</dbReference>
<dbReference type="InterPro" id="IPR000490">
    <property type="entry name" value="Glyco_hydro_17"/>
</dbReference>
<feature type="signal peptide" evidence="9">
    <location>
        <begin position="1"/>
        <end position="22"/>
    </location>
</feature>
<dbReference type="PROSITE" id="PS00587">
    <property type="entry name" value="GLYCOSYL_HYDROL_F17"/>
    <property type="match status" value="1"/>
</dbReference>
<dbReference type="GO" id="GO:0004553">
    <property type="term" value="F:hydrolase activity, hydrolyzing O-glycosyl compounds"/>
    <property type="evidence" value="ECO:0007669"/>
    <property type="project" value="InterPro"/>
</dbReference>
<dbReference type="SMART" id="SM00768">
    <property type="entry name" value="X8"/>
    <property type="match status" value="1"/>
</dbReference>
<dbReference type="EMBL" id="CP097509">
    <property type="protein sequence ID" value="URE16950.1"/>
    <property type="molecule type" value="Genomic_DNA"/>
</dbReference>
<reference evidence="11" key="1">
    <citation type="submission" date="2022-05" db="EMBL/GenBank/DDBJ databases">
        <title>The Musa troglodytarum L. genome provides insights into the mechanism of non-climacteric behaviour and enrichment of carotenoids.</title>
        <authorList>
            <person name="Wang J."/>
        </authorList>
    </citation>
    <scope>NUCLEOTIDE SEQUENCE</scope>
    <source>
        <tissue evidence="11">Leaf</tissue>
    </source>
</reference>
<feature type="domain" description="X8" evidence="10">
    <location>
        <begin position="391"/>
        <end position="474"/>
    </location>
</feature>
<keyword evidence="3 7" id="KW-0378">Hydrolase</keyword>
<dbReference type="Pfam" id="PF07983">
    <property type="entry name" value="X8"/>
    <property type="match status" value="1"/>
</dbReference>
<sequence length="515" mass="56126">MSQTSLLCVALLVAAMVTGGGAVGVNWGKMATHRLPPNKVVRMLVENGFDKVKLFDADSDMLEALTGTDIEVMVGIPNYMLEGVSIDQQRAADWVDENVTAWRYTGGVNIKYVGLFVFSLCFSFVHWNRYGGLMACRYVAVGNEPLLRAYGGNYSRPTLRALKKIQKALDDSGLGGHVKATVPFNADIYTSPGPHPVPSAGQFRPETRETVLKILAVLSENRAPFVVNIHPFLSAYGDKYFPVDFAFFGAAKTRVSDGEAVYTNVLDASFDTLVWSLRKAGYPDMPVIIGEIGWPTDGDENANVKMAKEFNQGLLRHVTGGKGTPARKGSIEVYLFSLMDEDAKSTAPGPFERHWGIFEFDGKPKYGLDLSGQGGDTNLVSVKGVDYLRRRWCILDSAATDLTDLNDSVDYACSFSDCTSMGYGSSCNHLDLHGNASYAFNMYYQVKNQEAGACVFSDLAVVTDRDPSDDKCRFPVMIAYGSLAAAQGTAIDFLVAVMGGMATLLFLLMREARVG</sequence>
<feature type="chain" id="PRO_5038454780" evidence="9">
    <location>
        <begin position="23"/>
        <end position="515"/>
    </location>
</feature>
<evidence type="ECO:0000256" key="2">
    <source>
        <dbReference type="ARBA" id="ARBA00022729"/>
    </source>
</evidence>
<name>A0A9E7GLK3_9LILI</name>
<evidence type="ECO:0000313" key="11">
    <source>
        <dbReference type="EMBL" id="URE16950.1"/>
    </source>
</evidence>
<feature type="transmembrane region" description="Helical" evidence="8">
    <location>
        <begin position="490"/>
        <end position="509"/>
    </location>
</feature>
<keyword evidence="8" id="KW-0812">Transmembrane</keyword>
<keyword evidence="8" id="KW-1133">Transmembrane helix</keyword>
<evidence type="ECO:0000256" key="1">
    <source>
        <dbReference type="ARBA" id="ARBA00008773"/>
    </source>
</evidence>
<evidence type="ECO:0000313" key="12">
    <source>
        <dbReference type="Proteomes" id="UP001055439"/>
    </source>
</evidence>
<evidence type="ECO:0000256" key="5">
    <source>
        <dbReference type="ARBA" id="ARBA00023295"/>
    </source>
</evidence>
<keyword evidence="5 7" id="KW-0326">Glycosidase</keyword>
<dbReference type="SUPFAM" id="SSF51445">
    <property type="entry name" value="(Trans)glycosidases"/>
    <property type="match status" value="1"/>
</dbReference>
<dbReference type="InterPro" id="IPR044965">
    <property type="entry name" value="Glyco_hydro_17_plant"/>
</dbReference>
<evidence type="ECO:0000256" key="7">
    <source>
        <dbReference type="RuleBase" id="RU004336"/>
    </source>
</evidence>
<evidence type="ECO:0000256" key="9">
    <source>
        <dbReference type="SAM" id="SignalP"/>
    </source>
</evidence>
<dbReference type="PANTHER" id="PTHR32227">
    <property type="entry name" value="GLUCAN ENDO-1,3-BETA-GLUCOSIDASE BG1-RELATED-RELATED"/>
    <property type="match status" value="1"/>
</dbReference>
<accession>A0A9E7GLK3</accession>
<evidence type="ECO:0000256" key="8">
    <source>
        <dbReference type="SAM" id="Phobius"/>
    </source>
</evidence>
<dbReference type="AlphaFoldDB" id="A0A9E7GLK3"/>
<keyword evidence="12" id="KW-1185">Reference proteome</keyword>
<evidence type="ECO:0000259" key="10">
    <source>
        <dbReference type="SMART" id="SM00768"/>
    </source>
</evidence>
<evidence type="ECO:0000256" key="4">
    <source>
        <dbReference type="ARBA" id="ARBA00023157"/>
    </source>
</evidence>
<dbReference type="FunFam" id="1.20.58.1040:FF:000002">
    <property type="entry name" value="Glucan endo-1,3-beta-glucosidase 8"/>
    <property type="match status" value="1"/>
</dbReference>
<dbReference type="InterPro" id="IPR012946">
    <property type="entry name" value="X8"/>
</dbReference>
<dbReference type="OrthoDB" id="408788at2759"/>
<evidence type="ECO:0000256" key="6">
    <source>
        <dbReference type="RuleBase" id="RU004335"/>
    </source>
</evidence>
<dbReference type="InterPro" id="IPR017853">
    <property type="entry name" value="GH"/>
</dbReference>
<dbReference type="Proteomes" id="UP001055439">
    <property type="component" value="Chromosome 7"/>
</dbReference>
<keyword evidence="8" id="KW-0472">Membrane</keyword>
<comment type="similarity">
    <text evidence="1 6">Belongs to the glycosyl hydrolase 17 family.</text>
</comment>
<gene>
    <name evidence="11" type="ORF">MUK42_11122</name>
</gene>